<dbReference type="SMART" id="SM00369">
    <property type="entry name" value="LRR_TYP"/>
    <property type="match status" value="3"/>
</dbReference>
<keyword evidence="2" id="KW-0677">Repeat</keyword>
<feature type="compositionally biased region" description="Polar residues" evidence="3">
    <location>
        <begin position="174"/>
        <end position="192"/>
    </location>
</feature>
<dbReference type="OrthoDB" id="5592404at2759"/>
<dbReference type="EMBL" id="QEAM01000365">
    <property type="protein sequence ID" value="TPX40726.1"/>
    <property type="molecule type" value="Genomic_DNA"/>
</dbReference>
<dbReference type="SMART" id="SM00365">
    <property type="entry name" value="LRR_SD22"/>
    <property type="match status" value="4"/>
</dbReference>
<feature type="compositionally biased region" description="Polar residues" evidence="3">
    <location>
        <begin position="381"/>
        <end position="390"/>
    </location>
</feature>
<dbReference type="PANTHER" id="PTHR47566">
    <property type="match status" value="1"/>
</dbReference>
<feature type="region of interest" description="Disordered" evidence="3">
    <location>
        <begin position="369"/>
        <end position="393"/>
    </location>
</feature>
<evidence type="ECO:0000313" key="5">
    <source>
        <dbReference type="Proteomes" id="UP000320475"/>
    </source>
</evidence>
<dbReference type="Pfam" id="PF13516">
    <property type="entry name" value="LRR_6"/>
    <property type="match status" value="1"/>
</dbReference>
<dbReference type="InterPro" id="IPR052574">
    <property type="entry name" value="CDIRP"/>
</dbReference>
<feature type="compositionally biased region" description="Low complexity" evidence="3">
    <location>
        <begin position="208"/>
        <end position="222"/>
    </location>
</feature>
<feature type="compositionally biased region" description="Low complexity" evidence="3">
    <location>
        <begin position="303"/>
        <end position="313"/>
    </location>
</feature>
<feature type="region of interest" description="Disordered" evidence="3">
    <location>
        <begin position="1"/>
        <end position="37"/>
    </location>
</feature>
<feature type="compositionally biased region" description="Basic and acidic residues" evidence="3">
    <location>
        <begin position="1"/>
        <end position="15"/>
    </location>
</feature>
<dbReference type="PROSITE" id="PS51450">
    <property type="entry name" value="LRR"/>
    <property type="match status" value="3"/>
</dbReference>
<dbReference type="VEuPathDB" id="FungiDB:SeMB42_g04313"/>
<dbReference type="AlphaFoldDB" id="A0A507CNM6"/>
<dbReference type="Proteomes" id="UP000320475">
    <property type="component" value="Unassembled WGS sequence"/>
</dbReference>
<accession>A0A507CNM6</accession>
<evidence type="ECO:0000256" key="2">
    <source>
        <dbReference type="ARBA" id="ARBA00022737"/>
    </source>
</evidence>
<dbReference type="GO" id="GO:0035591">
    <property type="term" value="F:signaling adaptor activity"/>
    <property type="evidence" value="ECO:0007669"/>
    <property type="project" value="TreeGrafter"/>
</dbReference>
<protein>
    <submittedName>
        <fullName evidence="4">Uncharacterized protein</fullName>
    </submittedName>
</protein>
<sequence length="956" mass="106065">MSYECDAQHELEAHPKGHLPNRPRKRPVRSLANTDHRQIRVDLQVPPSKLYATMGDFQLPDDHNFGTVQYNSAIVRSLSSSPDHHSPPKKSLLPTSLADIFTTTASSPTLPPLALQALFRNQPPHHINDALIAPSREPAEIHRDLPLANKVSNQGIQNPHTPAVRNGHIKIRKSSNSSQTPRPRASTKSLNNVIIHDDATPKPKSSRHASNTTSRTNTNSANQQPVALDLFQPKYNTVTRRQLDELISEFQPKALPDDHQPHSPAKNSHQLPYHQKLLQVSPESTPRINKPPKTLSPHPQHNTAPRLAPTLPTPPLSTLYPPNIDDLEDVLADHRHIPDSNASRQVLIEGGISYDDMLDGHELHSAQNANNKNGLMKTPHAASSASQSESPTKKRTLRLIRNMNGKSLSALMSKLGTTSGMVFNEETKRWEGGESPPLEMSDKAVTGSSDAKSVLRENEVTGRSNYGYLHHRLPNGTMRSAGPTSRSPPGTTIAVDPSANVDKGDARVAASPERTDVGVIASPEKADAATSPLFLNGTTLFDRCNINVEAKETVRKERNLNHHNTSFSGHNSVYDGDRADVSFCGSTLRRSPIINLNVFGEAIMSLANWENSLIIPSRYDNGIHSPKHSLASTTTTTAATRSTSINTLTSSYSPSVSARMKPPLETYHRRGPDILPLLMSLPDLVRQRDWMSVQRLDLRYQQVITTKGLSVFMPNLEELDLTSNQVQELVDLPESIRVLRVAGNKIPSSTILSIYYRLEVLDLSRNDLSRLPDISGLLFLRLLRAHGNRMKSCAGLRGCTNLRILDLSDNELTNVDALQFTEKLESLWLHGNRISKTDETVRILQGLKELQLIDLRDNPMTAAFYTTYDDVMSRSSSRLSRISVTSQHDLSSDEDQSFIASMPDSVYVCRLLYRSTLIYSLRGTLRQLDGSLITDTDRDSAKAYLIRVRDMAKFGR</sequence>
<keyword evidence="1" id="KW-0433">Leucine-rich repeat</keyword>
<dbReference type="SUPFAM" id="SSF52058">
    <property type="entry name" value="L domain-like"/>
    <property type="match status" value="1"/>
</dbReference>
<proteinExistence type="predicted"/>
<comment type="caution">
    <text evidence="4">The sequence shown here is derived from an EMBL/GenBank/DDBJ whole genome shotgun (WGS) entry which is preliminary data.</text>
</comment>
<feature type="region of interest" description="Disordered" evidence="3">
    <location>
        <begin position="466"/>
        <end position="514"/>
    </location>
</feature>
<dbReference type="Gene3D" id="3.80.10.10">
    <property type="entry name" value="Ribonuclease Inhibitor"/>
    <property type="match status" value="2"/>
</dbReference>
<reference evidence="4 5" key="1">
    <citation type="journal article" date="2019" name="Sci. Rep.">
        <title>Comparative genomics of chytrid fungi reveal insights into the obligate biotrophic and pathogenic lifestyle of Synchytrium endobioticum.</title>
        <authorList>
            <person name="van de Vossenberg B.T.L.H."/>
            <person name="Warris S."/>
            <person name="Nguyen H.D.T."/>
            <person name="van Gent-Pelzer M.P.E."/>
            <person name="Joly D.L."/>
            <person name="van de Geest H.C."/>
            <person name="Bonants P.J.M."/>
            <person name="Smith D.S."/>
            <person name="Levesque C.A."/>
            <person name="van der Lee T.A.J."/>
        </authorList>
    </citation>
    <scope>NUCLEOTIDE SEQUENCE [LARGE SCALE GENOMIC DNA]</scope>
    <source>
        <strain evidence="4 5">LEV6574</strain>
    </source>
</reference>
<evidence type="ECO:0000313" key="4">
    <source>
        <dbReference type="EMBL" id="TPX40726.1"/>
    </source>
</evidence>
<gene>
    <name evidence="4" type="ORF">SeLEV6574_g06446</name>
</gene>
<feature type="region of interest" description="Disordered" evidence="3">
    <location>
        <begin position="152"/>
        <end position="228"/>
    </location>
</feature>
<feature type="compositionally biased region" description="Basic residues" evidence="3">
    <location>
        <begin position="16"/>
        <end position="28"/>
    </location>
</feature>
<dbReference type="PANTHER" id="PTHR47566:SF1">
    <property type="entry name" value="PROTEIN NUD1"/>
    <property type="match status" value="1"/>
</dbReference>
<dbReference type="InterPro" id="IPR001611">
    <property type="entry name" value="Leu-rich_rpt"/>
</dbReference>
<dbReference type="InterPro" id="IPR032675">
    <property type="entry name" value="LRR_dom_sf"/>
</dbReference>
<feature type="region of interest" description="Disordered" evidence="3">
    <location>
        <begin position="430"/>
        <end position="451"/>
    </location>
</feature>
<feature type="region of interest" description="Disordered" evidence="3">
    <location>
        <begin position="282"/>
        <end position="313"/>
    </location>
</feature>
<evidence type="ECO:0000256" key="1">
    <source>
        <dbReference type="ARBA" id="ARBA00022614"/>
    </source>
</evidence>
<organism evidence="4 5">
    <name type="scientific">Synchytrium endobioticum</name>
    <dbReference type="NCBI Taxonomy" id="286115"/>
    <lineage>
        <taxon>Eukaryota</taxon>
        <taxon>Fungi</taxon>
        <taxon>Fungi incertae sedis</taxon>
        <taxon>Chytridiomycota</taxon>
        <taxon>Chytridiomycota incertae sedis</taxon>
        <taxon>Chytridiomycetes</taxon>
        <taxon>Synchytriales</taxon>
        <taxon>Synchytriaceae</taxon>
        <taxon>Synchytrium</taxon>
    </lineage>
</organism>
<dbReference type="InterPro" id="IPR003591">
    <property type="entry name" value="Leu-rich_rpt_typical-subtyp"/>
</dbReference>
<evidence type="ECO:0000256" key="3">
    <source>
        <dbReference type="SAM" id="MobiDB-lite"/>
    </source>
</evidence>
<name>A0A507CNM6_9FUNG</name>